<sequence length="294" mass="30637">MSEGISPPGTVLIAGCGDLGTEAGLRYAAAGHRVIGWRRSADKLPAGIEGVSVDLTGELPPIPADTRIVVLATAADGRTEDAYRAAYLTATGNVLDAMARDGVDAQVLLVSSTAVYGGDDGEWVDESTPVAPGTATAKILASTEELLRNRRPDAVILRLSGIYGPGRNRLIDQLASGTAVLPPEVQWTNRIHRDDAAAAIVHLTTQVKGPEPVYIGVDHEPVDQGEVLEFLAAQLGVPTPPVGPSSSARTGGTKRGTGKRLSNAALTATGFTFTYPTFREGYLAVLNGDGVRHP</sequence>
<dbReference type="InterPro" id="IPR001509">
    <property type="entry name" value="Epimerase_deHydtase"/>
</dbReference>
<dbReference type="InterPro" id="IPR036291">
    <property type="entry name" value="NAD(P)-bd_dom_sf"/>
</dbReference>
<dbReference type="Proteomes" id="UP001597307">
    <property type="component" value="Unassembled WGS sequence"/>
</dbReference>
<feature type="region of interest" description="Disordered" evidence="1">
    <location>
        <begin position="238"/>
        <end position="260"/>
    </location>
</feature>
<evidence type="ECO:0000313" key="4">
    <source>
        <dbReference type="Proteomes" id="UP001597307"/>
    </source>
</evidence>
<dbReference type="EC" id="1.1.1.290" evidence="3"/>
<accession>A0ABW4Q835</accession>
<dbReference type="GO" id="GO:0033711">
    <property type="term" value="F:4-phosphoerythronate dehydrogenase activity"/>
    <property type="evidence" value="ECO:0007669"/>
    <property type="project" value="UniProtKB-EC"/>
</dbReference>
<dbReference type="Gene3D" id="3.40.50.720">
    <property type="entry name" value="NAD(P)-binding Rossmann-like Domain"/>
    <property type="match status" value="1"/>
</dbReference>
<dbReference type="Pfam" id="PF01370">
    <property type="entry name" value="Epimerase"/>
    <property type="match status" value="1"/>
</dbReference>
<keyword evidence="4" id="KW-1185">Reference proteome</keyword>
<gene>
    <name evidence="3" type="ORF">ACFSFX_09505</name>
</gene>
<dbReference type="SUPFAM" id="SSF51735">
    <property type="entry name" value="NAD(P)-binding Rossmann-fold domains"/>
    <property type="match status" value="1"/>
</dbReference>
<name>A0ABW4Q835_9MICC</name>
<dbReference type="PANTHER" id="PTHR48079:SF6">
    <property type="entry name" value="NAD(P)-BINDING DOMAIN-CONTAINING PROTEIN-RELATED"/>
    <property type="match status" value="1"/>
</dbReference>
<comment type="caution">
    <text evidence="3">The sequence shown here is derived from an EMBL/GenBank/DDBJ whole genome shotgun (WGS) entry which is preliminary data.</text>
</comment>
<dbReference type="CDD" id="cd05266">
    <property type="entry name" value="SDR_a4"/>
    <property type="match status" value="1"/>
</dbReference>
<evidence type="ECO:0000256" key="1">
    <source>
        <dbReference type="SAM" id="MobiDB-lite"/>
    </source>
</evidence>
<dbReference type="EMBL" id="JBHUGA010000030">
    <property type="protein sequence ID" value="MFD1846832.1"/>
    <property type="molecule type" value="Genomic_DNA"/>
</dbReference>
<dbReference type="RefSeq" id="WP_343878326.1">
    <property type="nucleotide sequence ID" value="NZ_BAAAIJ010000013.1"/>
</dbReference>
<evidence type="ECO:0000259" key="2">
    <source>
        <dbReference type="Pfam" id="PF01370"/>
    </source>
</evidence>
<dbReference type="InterPro" id="IPR051783">
    <property type="entry name" value="NAD(P)-dependent_oxidoreduct"/>
</dbReference>
<feature type="domain" description="NAD-dependent epimerase/dehydratase" evidence="2">
    <location>
        <begin position="17"/>
        <end position="215"/>
    </location>
</feature>
<organism evidence="3 4">
    <name type="scientific">Arthrobacter flavus</name>
    <dbReference type="NCBI Taxonomy" id="95172"/>
    <lineage>
        <taxon>Bacteria</taxon>
        <taxon>Bacillati</taxon>
        <taxon>Actinomycetota</taxon>
        <taxon>Actinomycetes</taxon>
        <taxon>Micrococcales</taxon>
        <taxon>Micrococcaceae</taxon>
        <taxon>Arthrobacter</taxon>
    </lineage>
</organism>
<evidence type="ECO:0000313" key="3">
    <source>
        <dbReference type="EMBL" id="MFD1846832.1"/>
    </source>
</evidence>
<dbReference type="PANTHER" id="PTHR48079">
    <property type="entry name" value="PROTEIN YEEZ"/>
    <property type="match status" value="1"/>
</dbReference>
<proteinExistence type="predicted"/>
<keyword evidence="3" id="KW-0560">Oxidoreductase</keyword>
<protein>
    <submittedName>
        <fullName evidence="3">SDR family oxidoreductase</fullName>
        <ecNumber evidence="3">1.1.1.290</ecNumber>
    </submittedName>
</protein>
<reference evidence="4" key="1">
    <citation type="journal article" date="2019" name="Int. J. Syst. Evol. Microbiol.">
        <title>The Global Catalogue of Microorganisms (GCM) 10K type strain sequencing project: providing services to taxonomists for standard genome sequencing and annotation.</title>
        <authorList>
            <consortium name="The Broad Institute Genomics Platform"/>
            <consortium name="The Broad Institute Genome Sequencing Center for Infectious Disease"/>
            <person name="Wu L."/>
            <person name="Ma J."/>
        </authorList>
    </citation>
    <scope>NUCLEOTIDE SEQUENCE [LARGE SCALE GENOMIC DNA]</scope>
    <source>
        <strain evidence="4">JCM 11496</strain>
    </source>
</reference>